<keyword evidence="9" id="KW-1185">Reference proteome</keyword>
<comment type="pathway">
    <text evidence="2">Siderophore biosynthesis.</text>
</comment>
<dbReference type="PANTHER" id="PTHR42802">
    <property type="entry name" value="MONOOXYGENASE"/>
    <property type="match status" value="1"/>
</dbReference>
<dbReference type="OrthoDB" id="9149460at2"/>
<evidence type="ECO:0000256" key="6">
    <source>
        <dbReference type="ARBA" id="ARBA00022857"/>
    </source>
</evidence>
<evidence type="ECO:0000313" key="9">
    <source>
        <dbReference type="Proteomes" id="UP000326354"/>
    </source>
</evidence>
<dbReference type="SUPFAM" id="SSF51905">
    <property type="entry name" value="FAD/NAD(P)-binding domain"/>
    <property type="match status" value="1"/>
</dbReference>
<evidence type="ECO:0000256" key="3">
    <source>
        <dbReference type="ARBA" id="ARBA00007588"/>
    </source>
</evidence>
<dbReference type="EMBL" id="AP019860">
    <property type="protein sequence ID" value="BBM87255.1"/>
    <property type="molecule type" value="Genomic_DNA"/>
</dbReference>
<name>A0A5S9IVC7_UABAM</name>
<proteinExistence type="inferred from homology"/>
<dbReference type="Proteomes" id="UP000326354">
    <property type="component" value="Chromosome"/>
</dbReference>
<evidence type="ECO:0000256" key="4">
    <source>
        <dbReference type="ARBA" id="ARBA00022630"/>
    </source>
</evidence>
<dbReference type="InterPro" id="IPR036188">
    <property type="entry name" value="FAD/NAD-bd_sf"/>
</dbReference>
<organism evidence="8 9">
    <name type="scientific">Uabimicrobium amorphum</name>
    <dbReference type="NCBI Taxonomy" id="2596890"/>
    <lineage>
        <taxon>Bacteria</taxon>
        <taxon>Pseudomonadati</taxon>
        <taxon>Planctomycetota</taxon>
        <taxon>Candidatus Uabimicrobiia</taxon>
        <taxon>Candidatus Uabimicrobiales</taxon>
        <taxon>Candidatus Uabimicrobiaceae</taxon>
        <taxon>Candidatus Uabimicrobium</taxon>
    </lineage>
</organism>
<evidence type="ECO:0000256" key="2">
    <source>
        <dbReference type="ARBA" id="ARBA00004924"/>
    </source>
</evidence>
<sequence length="438" mass="49595">MQNKTLGLIGGGPKSLAIAAKNKVLRQLGFDVPNIILFEKEYIGFNWAPRSGLTSGDLPLGTSPLKDIGFPYYSFHWGEKNPQINTAMLEYSWQNFLIETYQYSDWVDRGQPSPLHNEWFAYLNWVFDKLQTSVDFVNGEVAQISYENEQWKITAKFKDNSSQEYCCDGIVATGPGNLSLPQGLPEHPRIFTATNFWQNYIEAKRKVKRRVALIGTGENAATIAIELGKLGSETTVEIISPNSMSYSRGESYLENHVYTDPIQMNWHKLTYKDKKDFINRTDRGVFSLNAKEELNVMKNIKLIPGFFQSVAVDNLDQLVVELIYNDICETRIYDTVVIAMGFAPWKTFMKLLNESAQQHIAKAIDTDVLNAANIEAHINEFLAVDKVKPYLHFPMLAGINQGPGFPNLSSLGRLSDHVLTRYIPVGNFADLPEKLYLK</sequence>
<keyword evidence="5" id="KW-0274">FAD</keyword>
<dbReference type="Pfam" id="PF13434">
    <property type="entry name" value="Lys_Orn_oxgnase"/>
    <property type="match status" value="1"/>
</dbReference>
<gene>
    <name evidence="8" type="ORF">UABAM_05658</name>
</gene>
<dbReference type="Gene3D" id="3.50.50.60">
    <property type="entry name" value="FAD/NAD(P)-binding domain"/>
    <property type="match status" value="1"/>
</dbReference>
<dbReference type="InterPro" id="IPR025700">
    <property type="entry name" value="Lys/Orn_oxygenase"/>
</dbReference>
<dbReference type="KEGG" id="uam:UABAM_05658"/>
<protein>
    <submittedName>
        <fullName evidence="8">Lysine 6-monooxygenase</fullName>
    </submittedName>
</protein>
<dbReference type="GO" id="GO:0006879">
    <property type="term" value="P:intracellular iron ion homeostasis"/>
    <property type="evidence" value="ECO:0007669"/>
    <property type="project" value="TreeGrafter"/>
</dbReference>
<keyword evidence="6" id="KW-0521">NADP</keyword>
<evidence type="ECO:0000256" key="7">
    <source>
        <dbReference type="ARBA" id="ARBA00023002"/>
    </source>
</evidence>
<evidence type="ECO:0000256" key="5">
    <source>
        <dbReference type="ARBA" id="ARBA00022827"/>
    </source>
</evidence>
<keyword evidence="4" id="KW-0285">Flavoprotein</keyword>
<evidence type="ECO:0000256" key="1">
    <source>
        <dbReference type="ARBA" id="ARBA00001974"/>
    </source>
</evidence>
<reference evidence="8 9" key="1">
    <citation type="submission" date="2019-08" db="EMBL/GenBank/DDBJ databases">
        <title>Complete genome sequence of Candidatus Uab amorphum.</title>
        <authorList>
            <person name="Shiratori T."/>
            <person name="Suzuki S."/>
            <person name="Kakizawa Y."/>
            <person name="Ishida K."/>
        </authorList>
    </citation>
    <scope>NUCLEOTIDE SEQUENCE [LARGE SCALE GENOMIC DNA]</scope>
    <source>
        <strain evidence="8 9">SRT547</strain>
    </source>
</reference>
<keyword evidence="8" id="KW-0503">Monooxygenase</keyword>
<comment type="cofactor">
    <cofactor evidence="1">
        <name>FAD</name>
        <dbReference type="ChEBI" id="CHEBI:57692"/>
    </cofactor>
</comment>
<accession>A0A5S9IVC7</accession>
<dbReference type="GO" id="GO:0004497">
    <property type="term" value="F:monooxygenase activity"/>
    <property type="evidence" value="ECO:0007669"/>
    <property type="project" value="UniProtKB-KW"/>
</dbReference>
<dbReference type="RefSeq" id="WP_151971281.1">
    <property type="nucleotide sequence ID" value="NZ_AP019860.1"/>
</dbReference>
<dbReference type="AlphaFoldDB" id="A0A5S9IVC7"/>
<comment type="similarity">
    <text evidence="3">Belongs to the lysine N(6)-hydroxylase/L-ornithine N(5)-oxygenase family.</text>
</comment>
<evidence type="ECO:0000313" key="8">
    <source>
        <dbReference type="EMBL" id="BBM87255.1"/>
    </source>
</evidence>
<keyword evidence="7" id="KW-0560">Oxidoreductase</keyword>
<dbReference type="PANTHER" id="PTHR42802:SF1">
    <property type="entry name" value="L-ORNITHINE N(5)-MONOOXYGENASE"/>
    <property type="match status" value="1"/>
</dbReference>